<gene>
    <name evidence="8" type="ORF">B9Z19DRAFT_1087182</name>
</gene>
<dbReference type="GO" id="GO:0000981">
    <property type="term" value="F:DNA-binding transcription factor activity, RNA polymerase II-specific"/>
    <property type="evidence" value="ECO:0007669"/>
    <property type="project" value="TreeGrafter"/>
</dbReference>
<proteinExistence type="predicted"/>
<feature type="domain" description="C2H2-type" evidence="7">
    <location>
        <begin position="80"/>
        <end position="105"/>
    </location>
</feature>
<feature type="region of interest" description="Disordered" evidence="6">
    <location>
        <begin position="223"/>
        <end position="272"/>
    </location>
</feature>
<dbReference type="EMBL" id="NESQ01000167">
    <property type="protein sequence ID" value="PUU77014.1"/>
    <property type="molecule type" value="Genomic_DNA"/>
</dbReference>
<sequence>MHGKGTRMGCPTCRVTFYSRNAFRRHRNDPVSQCSPQAVTEFRCCDCDREFRNSRSLYIHLAAEHPNFREPPPVRTRGIHHCDDCDKSFEAERDLQLHLVGARVHNPLLEEKVSCVGGCKRKFNAPSSLLAHLESGSCKSGITWDKLDDAIIAQDRTNIITDPVAVLARKIRNLSLTNSEVSSICDGSTFDTPDNSSDAESICAQSKASDNYLKSHTAGGVSLTPDASLNEASSSSSGGSGTCTPSGDSTGTATPTAGVSGSGGIPISSPPFSITSFSSTDDLWTPSTSSIASNQPPAEPTIDQLRSWLLPDGTFECPICPPNTATFTRPSFATLAGLQTHMQSPTAHPQLNHNLHTDPHDPSISTASSESGIATPSTIPAHPYLLPNGKYECPLCPSGSRKLFWSLAVLQRHMLSPIAHMPKIYHCPDPESLGIAPSASAQGRKQEKSFATLSALAQHVESGACQGGRSMFKAVVKFINKKLADMGLGDRKMVITE</sequence>
<protein>
    <recommendedName>
        <fullName evidence="7">C2H2-type domain-containing protein</fullName>
    </recommendedName>
</protein>
<evidence type="ECO:0000256" key="4">
    <source>
        <dbReference type="ARBA" id="ARBA00022833"/>
    </source>
</evidence>
<reference evidence="8 9" key="1">
    <citation type="submission" date="2017-04" db="EMBL/GenBank/DDBJ databases">
        <title>Draft genome sequence of Tuber borchii Vittad., a whitish edible truffle.</title>
        <authorList>
            <consortium name="DOE Joint Genome Institute"/>
            <person name="Murat C."/>
            <person name="Kuo A."/>
            <person name="Barry K.W."/>
            <person name="Clum A."/>
            <person name="Dockter R.B."/>
            <person name="Fauchery L."/>
            <person name="Iotti M."/>
            <person name="Kohler A."/>
            <person name="Labutti K."/>
            <person name="Lindquist E.A."/>
            <person name="Lipzen A."/>
            <person name="Ohm R.A."/>
            <person name="Wang M."/>
            <person name="Grigoriev I.V."/>
            <person name="Zambonelli A."/>
            <person name="Martin F.M."/>
        </authorList>
    </citation>
    <scope>NUCLEOTIDE SEQUENCE [LARGE SCALE GENOMIC DNA]</scope>
    <source>
        <strain evidence="8 9">Tbo3840</strain>
    </source>
</reference>
<dbReference type="GO" id="GO:0000977">
    <property type="term" value="F:RNA polymerase II transcription regulatory region sequence-specific DNA binding"/>
    <property type="evidence" value="ECO:0007669"/>
    <property type="project" value="TreeGrafter"/>
</dbReference>
<evidence type="ECO:0000256" key="3">
    <source>
        <dbReference type="ARBA" id="ARBA00022771"/>
    </source>
</evidence>
<organism evidence="8 9">
    <name type="scientific">Tuber borchii</name>
    <name type="common">White truffle</name>
    <dbReference type="NCBI Taxonomy" id="42251"/>
    <lineage>
        <taxon>Eukaryota</taxon>
        <taxon>Fungi</taxon>
        <taxon>Dikarya</taxon>
        <taxon>Ascomycota</taxon>
        <taxon>Pezizomycotina</taxon>
        <taxon>Pezizomycetes</taxon>
        <taxon>Pezizales</taxon>
        <taxon>Tuberaceae</taxon>
        <taxon>Tuber</taxon>
    </lineage>
</organism>
<feature type="compositionally biased region" description="Polar residues" evidence="6">
    <location>
        <begin position="345"/>
        <end position="354"/>
    </location>
</feature>
<evidence type="ECO:0000313" key="8">
    <source>
        <dbReference type="EMBL" id="PUU77014.1"/>
    </source>
</evidence>
<evidence type="ECO:0000313" key="9">
    <source>
        <dbReference type="Proteomes" id="UP000244722"/>
    </source>
</evidence>
<keyword evidence="1" id="KW-0479">Metal-binding</keyword>
<feature type="compositionally biased region" description="Low complexity" evidence="6">
    <location>
        <begin position="233"/>
        <end position="252"/>
    </location>
</feature>
<dbReference type="Pfam" id="PF00096">
    <property type="entry name" value="zf-C2H2"/>
    <property type="match status" value="1"/>
</dbReference>
<feature type="compositionally biased region" description="Polar residues" evidence="6">
    <location>
        <begin position="363"/>
        <end position="373"/>
    </location>
</feature>
<evidence type="ECO:0000256" key="6">
    <source>
        <dbReference type="SAM" id="MobiDB-lite"/>
    </source>
</evidence>
<dbReference type="Gene3D" id="3.30.160.60">
    <property type="entry name" value="Classic Zinc Finger"/>
    <property type="match status" value="2"/>
</dbReference>
<dbReference type="STRING" id="42251.A0A2T6ZNK8"/>
<dbReference type="Proteomes" id="UP000244722">
    <property type="component" value="Unassembled WGS sequence"/>
</dbReference>
<name>A0A2T6ZNK8_TUBBO</name>
<keyword evidence="4" id="KW-0862">Zinc</keyword>
<evidence type="ECO:0000256" key="1">
    <source>
        <dbReference type="ARBA" id="ARBA00022723"/>
    </source>
</evidence>
<dbReference type="PANTHER" id="PTHR24409">
    <property type="entry name" value="ZINC FINGER PROTEIN 142"/>
    <property type="match status" value="1"/>
</dbReference>
<evidence type="ECO:0000259" key="7">
    <source>
        <dbReference type="PROSITE" id="PS50157"/>
    </source>
</evidence>
<comment type="caution">
    <text evidence="8">The sequence shown here is derived from an EMBL/GenBank/DDBJ whole genome shotgun (WGS) entry which is preliminary data.</text>
</comment>
<accession>A0A2T6ZNK8</accession>
<dbReference type="GO" id="GO:0008270">
    <property type="term" value="F:zinc ion binding"/>
    <property type="evidence" value="ECO:0007669"/>
    <property type="project" value="UniProtKB-KW"/>
</dbReference>
<evidence type="ECO:0000256" key="2">
    <source>
        <dbReference type="ARBA" id="ARBA00022737"/>
    </source>
</evidence>
<dbReference type="InterPro" id="IPR013087">
    <property type="entry name" value="Znf_C2H2_type"/>
</dbReference>
<dbReference type="GO" id="GO:0005634">
    <property type="term" value="C:nucleus"/>
    <property type="evidence" value="ECO:0007669"/>
    <property type="project" value="TreeGrafter"/>
</dbReference>
<evidence type="ECO:0000256" key="5">
    <source>
        <dbReference type="PROSITE-ProRule" id="PRU00042"/>
    </source>
</evidence>
<dbReference type="OrthoDB" id="6105938at2759"/>
<feature type="region of interest" description="Disordered" evidence="6">
    <location>
        <begin position="345"/>
        <end position="373"/>
    </location>
</feature>
<feature type="domain" description="C2H2-type" evidence="7">
    <location>
        <begin position="42"/>
        <end position="70"/>
    </location>
</feature>
<keyword evidence="9" id="KW-1185">Reference proteome</keyword>
<keyword evidence="2" id="KW-0677">Repeat</keyword>
<dbReference type="SMART" id="SM00355">
    <property type="entry name" value="ZnF_C2H2"/>
    <property type="match status" value="5"/>
</dbReference>
<dbReference type="PANTHER" id="PTHR24409:SF295">
    <property type="entry name" value="AZ2-RELATED"/>
    <property type="match status" value="1"/>
</dbReference>
<keyword evidence="3 5" id="KW-0863">Zinc-finger</keyword>
<dbReference type="PROSITE" id="PS50157">
    <property type="entry name" value="ZINC_FINGER_C2H2_2"/>
    <property type="match status" value="2"/>
</dbReference>
<dbReference type="PROSITE" id="PS00028">
    <property type="entry name" value="ZINC_FINGER_C2H2_1"/>
    <property type="match status" value="1"/>
</dbReference>
<dbReference type="AlphaFoldDB" id="A0A2T6ZNK8"/>